<protein>
    <submittedName>
        <fullName evidence="2">ABC transporter substrate-binding protein</fullName>
    </submittedName>
</protein>
<dbReference type="PANTHER" id="PTHR30290:SF83">
    <property type="entry name" value="ABC TRANSPORTER SUBSTRATE-BINDING PROTEIN"/>
    <property type="match status" value="1"/>
</dbReference>
<dbReference type="InterPro" id="IPR039424">
    <property type="entry name" value="SBP_5"/>
</dbReference>
<evidence type="ECO:0000259" key="1">
    <source>
        <dbReference type="Pfam" id="PF00496"/>
    </source>
</evidence>
<reference evidence="2 3" key="1">
    <citation type="submission" date="2018-03" db="EMBL/GenBank/DDBJ databases">
        <title>Bacteriophage NCPPB3778 and a type I-E CRISPR drive the evolution of the US Biological Select Agent, Rathayibacter toxicus.</title>
        <authorList>
            <person name="Davis E.W.II."/>
            <person name="Tabima J.F."/>
            <person name="Weisberg A.J."/>
            <person name="Dantas Lopes L."/>
            <person name="Wiseman M.S."/>
            <person name="Wiseman M.S."/>
            <person name="Pupko T."/>
            <person name="Belcher M.S."/>
            <person name="Sechler A.J."/>
            <person name="Tancos M.A."/>
            <person name="Schroeder B.K."/>
            <person name="Murray T.D."/>
            <person name="Luster D.G."/>
            <person name="Schneider W.L."/>
            <person name="Rogers E."/>
            <person name="Andreote F.D."/>
            <person name="Grunwald N.J."/>
            <person name="Putnam M.L."/>
            <person name="Chang J.H."/>
        </authorList>
    </citation>
    <scope>NUCLEOTIDE SEQUENCE [LARGE SCALE GENOMIC DNA]</scope>
    <source>
        <strain evidence="2 3">DSM 15933</strain>
    </source>
</reference>
<dbReference type="Gene3D" id="3.10.105.10">
    <property type="entry name" value="Dipeptide-binding Protein, Domain 3"/>
    <property type="match status" value="1"/>
</dbReference>
<dbReference type="GO" id="GO:0043190">
    <property type="term" value="C:ATP-binding cassette (ABC) transporter complex"/>
    <property type="evidence" value="ECO:0007669"/>
    <property type="project" value="InterPro"/>
</dbReference>
<keyword evidence="3" id="KW-1185">Reference proteome</keyword>
<dbReference type="PIRSF" id="PIRSF002741">
    <property type="entry name" value="MppA"/>
    <property type="match status" value="1"/>
</dbReference>
<sequence length="583" mass="62561">MHSLVDGTRAGANSLSCADAVATRAATTASGKSLPVRPHTTGGIVKIRRFGLGALALVAASTLVLAGCSSSNDDGGGDAAGDSAAIILTNGSEPQNPLVPTNTNEVGGGKILDEIFAGLYYYDAEGAAQPDLAESVESDDAQNYTITIESGRTFTNGEEITAQSFVDAWNYGAKYSNEQLQSYFFEDIEGFSYDEDTELTGLKVVDDTTFTVALSAPKSDFPQRLGYSAYYPLPSVAYDDMDAFGENPIGNGPYMLDGEGAWQHDVQIDLVVNPDYDGPRVPVNGGITITFYATQDASYADLLAGNVDVIDQIPDSAFGTFESDLGDRAVNQASAVFQSFTIPERLEHFSGEEGKLRRQAISMAFDREQITDVIFEGTRTPASDFTSPVIDGWSDSLEGAEVLEYNPDEAKKLWAEADAISPWTGTFSIAYNADGGHQGWVDAVSNAVKNTLGIDAVGEAYPTFAEARTKIVDRSIETAFRTGWQADYPGLYNFLGPLYATNASSNDGDYSNPEFDQLLADGSAETDLATANEDYQKAQEVLLQDLPSIPLWYANVTGGYSETVSDVEFGWNSVPLFYQITKS</sequence>
<name>A0A2T4UV93_9MICO</name>
<proteinExistence type="predicted"/>
<dbReference type="SUPFAM" id="SSF53850">
    <property type="entry name" value="Periplasmic binding protein-like II"/>
    <property type="match status" value="1"/>
</dbReference>
<dbReference type="InterPro" id="IPR030678">
    <property type="entry name" value="Peptide/Ni-bd"/>
</dbReference>
<organism evidence="2 3">
    <name type="scientific">Rathayibacter caricis DSM 15933</name>
    <dbReference type="NCBI Taxonomy" id="1328867"/>
    <lineage>
        <taxon>Bacteria</taxon>
        <taxon>Bacillati</taxon>
        <taxon>Actinomycetota</taxon>
        <taxon>Actinomycetes</taxon>
        <taxon>Micrococcales</taxon>
        <taxon>Microbacteriaceae</taxon>
        <taxon>Rathayibacter</taxon>
    </lineage>
</organism>
<dbReference type="PANTHER" id="PTHR30290">
    <property type="entry name" value="PERIPLASMIC BINDING COMPONENT OF ABC TRANSPORTER"/>
    <property type="match status" value="1"/>
</dbReference>
<dbReference type="GO" id="GO:1904680">
    <property type="term" value="F:peptide transmembrane transporter activity"/>
    <property type="evidence" value="ECO:0007669"/>
    <property type="project" value="TreeGrafter"/>
</dbReference>
<dbReference type="Gene3D" id="3.90.76.10">
    <property type="entry name" value="Dipeptide-binding Protein, Domain 1"/>
    <property type="match status" value="1"/>
</dbReference>
<dbReference type="AlphaFoldDB" id="A0A2T4UV93"/>
<dbReference type="Proteomes" id="UP000241085">
    <property type="component" value="Unassembled WGS sequence"/>
</dbReference>
<dbReference type="Pfam" id="PF00496">
    <property type="entry name" value="SBP_bac_5"/>
    <property type="match status" value="1"/>
</dbReference>
<dbReference type="CDD" id="cd00995">
    <property type="entry name" value="PBP2_NikA_DppA_OppA_like"/>
    <property type="match status" value="1"/>
</dbReference>
<dbReference type="Gene3D" id="3.40.190.10">
    <property type="entry name" value="Periplasmic binding protein-like II"/>
    <property type="match status" value="1"/>
</dbReference>
<dbReference type="InterPro" id="IPR000914">
    <property type="entry name" value="SBP_5_dom"/>
</dbReference>
<evidence type="ECO:0000313" key="2">
    <source>
        <dbReference type="EMBL" id="PTL73445.1"/>
    </source>
</evidence>
<dbReference type="EMBL" id="PZPL01000001">
    <property type="protein sequence ID" value="PTL73445.1"/>
    <property type="molecule type" value="Genomic_DNA"/>
</dbReference>
<feature type="domain" description="Solute-binding protein family 5" evidence="1">
    <location>
        <begin position="129"/>
        <end position="505"/>
    </location>
</feature>
<accession>A0A2T4UV93</accession>
<dbReference type="GO" id="GO:0042597">
    <property type="term" value="C:periplasmic space"/>
    <property type="evidence" value="ECO:0007669"/>
    <property type="project" value="UniProtKB-ARBA"/>
</dbReference>
<gene>
    <name evidence="2" type="ORF">C1I63_11705</name>
</gene>
<dbReference type="GO" id="GO:0015833">
    <property type="term" value="P:peptide transport"/>
    <property type="evidence" value="ECO:0007669"/>
    <property type="project" value="TreeGrafter"/>
</dbReference>
<evidence type="ECO:0000313" key="3">
    <source>
        <dbReference type="Proteomes" id="UP000241085"/>
    </source>
</evidence>
<comment type="caution">
    <text evidence="2">The sequence shown here is derived from an EMBL/GenBank/DDBJ whole genome shotgun (WGS) entry which is preliminary data.</text>
</comment>